<evidence type="ECO:0000259" key="5">
    <source>
        <dbReference type="PROSITE" id="PS51387"/>
    </source>
</evidence>
<dbReference type="RefSeq" id="XP_007292476.1">
    <property type="nucleotide sequence ID" value="XM_007292414.1"/>
</dbReference>
<dbReference type="PROSITE" id="PS51387">
    <property type="entry name" value="FAD_PCMH"/>
    <property type="match status" value="1"/>
</dbReference>
<dbReference type="PANTHER" id="PTHR42973:SF7">
    <property type="entry name" value="FAD-BINDING PCMH-TYPE DOMAIN-CONTAINING PROTEIN"/>
    <property type="match status" value="1"/>
</dbReference>
<dbReference type="InterPro" id="IPR006094">
    <property type="entry name" value="Oxid_FAD_bind_N"/>
</dbReference>
<keyword evidence="7" id="KW-1185">Reference proteome</keyword>
<dbReference type="KEGG" id="mbe:MBM_04587"/>
<dbReference type="HOGENOM" id="CLU_018354_10_0_1"/>
<dbReference type="GO" id="GO:0071949">
    <property type="term" value="F:FAD binding"/>
    <property type="evidence" value="ECO:0007669"/>
    <property type="project" value="InterPro"/>
</dbReference>
<dbReference type="GeneID" id="18760522"/>
<name>K1WHD4_MARBU</name>
<evidence type="ECO:0000256" key="4">
    <source>
        <dbReference type="ARBA" id="ARBA00023002"/>
    </source>
</evidence>
<dbReference type="InterPro" id="IPR050416">
    <property type="entry name" value="FAD-linked_Oxidoreductase"/>
</dbReference>
<dbReference type="PANTHER" id="PTHR42973">
    <property type="entry name" value="BINDING OXIDOREDUCTASE, PUTATIVE (AFU_ORTHOLOGUE AFUA_1G17690)-RELATED"/>
    <property type="match status" value="1"/>
</dbReference>
<comment type="similarity">
    <text evidence="1">Belongs to the oxygen-dependent FAD-linked oxidoreductase family.</text>
</comment>
<dbReference type="Proteomes" id="UP000006753">
    <property type="component" value="Unassembled WGS sequence"/>
</dbReference>
<evidence type="ECO:0000256" key="3">
    <source>
        <dbReference type="ARBA" id="ARBA00022827"/>
    </source>
</evidence>
<dbReference type="InterPro" id="IPR016166">
    <property type="entry name" value="FAD-bd_PCMH"/>
</dbReference>
<organism evidence="6 7">
    <name type="scientific">Marssonina brunnea f. sp. multigermtubi (strain MB_m1)</name>
    <name type="common">Marssonina leaf spot fungus</name>
    <dbReference type="NCBI Taxonomy" id="1072389"/>
    <lineage>
        <taxon>Eukaryota</taxon>
        <taxon>Fungi</taxon>
        <taxon>Dikarya</taxon>
        <taxon>Ascomycota</taxon>
        <taxon>Pezizomycotina</taxon>
        <taxon>Leotiomycetes</taxon>
        <taxon>Helotiales</taxon>
        <taxon>Drepanopezizaceae</taxon>
        <taxon>Drepanopeziza</taxon>
    </lineage>
</organism>
<sequence length="462" mass="49804">MANPQVKLVALQTFLDDFPHITCVTPSSPNYTSLRHIFASDKEAIPLAIVRPKSAADVSLLIKFAVSNSIRITVRTGGHNLSGLCFAQDALTIDMRDIAYVDIAADKETVRIGGGIIQLDLALALDKEGLATPMGTCVTVGHVGWATYGGYGPFSSHWGLGVDQIVGAKIVNASGNVVEADERLLRGLRGGGGLFGVVVELTIKVYRIRTVLTGALLLESQNLATTFKEFSVGYQDLSDKGLPSELLLQPCVMSLPQGRVIVINFMWSSEDMVAGRRWLAKVEALVPIAINTVTVTTIPDLMNASVSGAPESAYGVTCTHSLKKITSEVAAVIGDNFSGMGDDCLFTLHELRGVSASANKDSVFATREPHFMLEILGYSTTAENRDASAAWAEKTWREVGQTDPSNVLPGTYISLDHSASKPVSMPFSRHYGPYHEELRALKREFDPEDVFALAVPILSNYT</sequence>
<dbReference type="eggNOG" id="ENOG502SJVQ">
    <property type="taxonomic scope" value="Eukaryota"/>
</dbReference>
<dbReference type="SUPFAM" id="SSF56176">
    <property type="entry name" value="FAD-binding/transporter-associated domain-like"/>
    <property type="match status" value="1"/>
</dbReference>
<dbReference type="AlphaFoldDB" id="K1WHD4"/>
<proteinExistence type="inferred from homology"/>
<reference evidence="6 7" key="1">
    <citation type="journal article" date="2012" name="BMC Genomics">
        <title>Sequencing the genome of Marssonina brunnea reveals fungus-poplar co-evolution.</title>
        <authorList>
            <person name="Zhu S."/>
            <person name="Cao Y.-Z."/>
            <person name="Jiang C."/>
            <person name="Tan B.-Y."/>
            <person name="Wang Z."/>
            <person name="Feng S."/>
            <person name="Zhang L."/>
            <person name="Su X.-H."/>
            <person name="Brejova B."/>
            <person name="Vinar T."/>
            <person name="Xu M."/>
            <person name="Wang M.-X."/>
            <person name="Zhang S.-G."/>
            <person name="Huang M.-R."/>
            <person name="Wu R."/>
            <person name="Zhou Y."/>
        </authorList>
    </citation>
    <scope>NUCLEOTIDE SEQUENCE [LARGE SCALE GENOMIC DNA]</scope>
    <source>
        <strain evidence="6 7">MB_m1</strain>
    </source>
</reference>
<dbReference type="STRING" id="1072389.K1WHD4"/>
<gene>
    <name evidence="6" type="ORF">MBM_04587</name>
</gene>
<dbReference type="InterPro" id="IPR016169">
    <property type="entry name" value="FAD-bd_PCMH_sub2"/>
</dbReference>
<keyword evidence="3" id="KW-0274">FAD</keyword>
<evidence type="ECO:0000256" key="1">
    <source>
        <dbReference type="ARBA" id="ARBA00005466"/>
    </source>
</evidence>
<dbReference type="InterPro" id="IPR016167">
    <property type="entry name" value="FAD-bd_PCMH_sub1"/>
</dbReference>
<dbReference type="EMBL" id="JH921437">
    <property type="protein sequence ID" value="EKD17010.1"/>
    <property type="molecule type" value="Genomic_DNA"/>
</dbReference>
<dbReference type="Pfam" id="PF01565">
    <property type="entry name" value="FAD_binding_4"/>
    <property type="match status" value="1"/>
</dbReference>
<keyword evidence="4" id="KW-0560">Oxidoreductase</keyword>
<evidence type="ECO:0000313" key="7">
    <source>
        <dbReference type="Proteomes" id="UP000006753"/>
    </source>
</evidence>
<evidence type="ECO:0000256" key="2">
    <source>
        <dbReference type="ARBA" id="ARBA00022630"/>
    </source>
</evidence>
<dbReference type="OMA" id="IFSYHTL"/>
<evidence type="ECO:0000313" key="6">
    <source>
        <dbReference type="EMBL" id="EKD17010.1"/>
    </source>
</evidence>
<dbReference type="OrthoDB" id="415825at2759"/>
<keyword evidence="2" id="KW-0285">Flavoprotein</keyword>
<dbReference type="Gene3D" id="3.30.465.10">
    <property type="match status" value="1"/>
</dbReference>
<dbReference type="GO" id="GO:0016491">
    <property type="term" value="F:oxidoreductase activity"/>
    <property type="evidence" value="ECO:0007669"/>
    <property type="project" value="UniProtKB-KW"/>
</dbReference>
<feature type="domain" description="FAD-binding PCMH-type" evidence="5">
    <location>
        <begin position="42"/>
        <end position="208"/>
    </location>
</feature>
<dbReference type="InParanoid" id="K1WHD4"/>
<accession>K1WHD4</accession>
<protein>
    <submittedName>
        <fullName evidence="6">D-lactate dehydrogenase</fullName>
    </submittedName>
</protein>
<dbReference type="InterPro" id="IPR036318">
    <property type="entry name" value="FAD-bd_PCMH-like_sf"/>
</dbReference>
<dbReference type="Gene3D" id="3.40.462.20">
    <property type="match status" value="1"/>
</dbReference>
<dbReference type="Gene3D" id="3.30.43.10">
    <property type="entry name" value="Uridine Diphospho-n-acetylenolpyruvylglucosamine Reductase, domain 2"/>
    <property type="match status" value="1"/>
</dbReference>